<dbReference type="Pfam" id="PF16640">
    <property type="entry name" value="Big_3_5"/>
    <property type="match status" value="1"/>
</dbReference>
<keyword evidence="3" id="KW-0472">Membrane</keyword>
<dbReference type="InterPro" id="IPR032109">
    <property type="entry name" value="Big_3_5"/>
</dbReference>
<evidence type="ECO:0000259" key="4">
    <source>
        <dbReference type="Pfam" id="PF16640"/>
    </source>
</evidence>
<name>A0A2I2KYU4_9ACTN</name>
<feature type="transmembrane region" description="Helical" evidence="3">
    <location>
        <begin position="20"/>
        <end position="42"/>
    </location>
</feature>
<keyword evidence="6" id="KW-1185">Reference proteome</keyword>
<dbReference type="InterPro" id="IPR013783">
    <property type="entry name" value="Ig-like_fold"/>
</dbReference>
<gene>
    <name evidence="5" type="ORF">FRACA_540013</name>
</gene>
<accession>A0A2I2KYU4</accession>
<dbReference type="InterPro" id="IPR021884">
    <property type="entry name" value="Ice-bd_prot"/>
</dbReference>
<dbReference type="Proteomes" id="UP000234331">
    <property type="component" value="Unassembled WGS sequence"/>
</dbReference>
<keyword evidence="3" id="KW-0812">Transmembrane</keyword>
<dbReference type="AlphaFoldDB" id="A0A2I2KYU4"/>
<evidence type="ECO:0000256" key="1">
    <source>
        <dbReference type="ARBA" id="ARBA00005445"/>
    </source>
</evidence>
<keyword evidence="2" id="KW-0732">Signal</keyword>
<proteinExistence type="inferred from homology"/>
<evidence type="ECO:0000313" key="6">
    <source>
        <dbReference type="Proteomes" id="UP000234331"/>
    </source>
</evidence>
<evidence type="ECO:0000313" key="5">
    <source>
        <dbReference type="EMBL" id="SNQ50827.1"/>
    </source>
</evidence>
<dbReference type="EMBL" id="FZMO01000490">
    <property type="protein sequence ID" value="SNQ50827.1"/>
    <property type="molecule type" value="Genomic_DNA"/>
</dbReference>
<sequence>MIAASLPTGSIDRNRVRSQLIRAFSVVGTTTVLIGAIGLVGASAASAATPTVSLGAAASYAVLAGSTITNTGTTKVDGDLGLSPGTAVTGFPPGQVTGATHKADSAALQAKNDLGTAFDAAATIPTTATIPVELGGTTETSGVYDSPAGTFGITGTLTLDAQGDPNAVFIFKAASTLITASASNVKLVNGAQASNVFWVVGSSATLGTYSILSGNVLALTSITVTTGVAVDGRILARNGAVTLDTDTITRPIGVQGPVSTTTNLTSSLNPAPTGHSVTFTAVVSAGTGTTVPAGLVAFTDGHALIDVVALDNKGQAEFVTSALNAGLHQIKAIYIGTTGFTGSVSTLIYELVGH</sequence>
<evidence type="ECO:0000256" key="2">
    <source>
        <dbReference type="ARBA" id="ARBA00022729"/>
    </source>
</evidence>
<dbReference type="Pfam" id="PF11999">
    <property type="entry name" value="Ice_binding"/>
    <property type="match status" value="1"/>
</dbReference>
<keyword evidence="3" id="KW-1133">Transmembrane helix</keyword>
<organism evidence="5 6">
    <name type="scientific">Frankia canadensis</name>
    <dbReference type="NCBI Taxonomy" id="1836972"/>
    <lineage>
        <taxon>Bacteria</taxon>
        <taxon>Bacillati</taxon>
        <taxon>Actinomycetota</taxon>
        <taxon>Actinomycetes</taxon>
        <taxon>Frankiales</taxon>
        <taxon>Frankiaceae</taxon>
        <taxon>Frankia</taxon>
    </lineage>
</organism>
<dbReference type="Gene3D" id="2.60.40.10">
    <property type="entry name" value="Immunoglobulins"/>
    <property type="match status" value="1"/>
</dbReference>
<protein>
    <recommendedName>
        <fullName evidence="4">Bacterial Ig-like domain-containing protein</fullName>
    </recommendedName>
</protein>
<dbReference type="OrthoDB" id="2082707at2"/>
<dbReference type="GO" id="GO:0005975">
    <property type="term" value="P:carbohydrate metabolic process"/>
    <property type="evidence" value="ECO:0007669"/>
    <property type="project" value="UniProtKB-ARBA"/>
</dbReference>
<evidence type="ECO:0000256" key="3">
    <source>
        <dbReference type="SAM" id="Phobius"/>
    </source>
</evidence>
<comment type="similarity">
    <text evidence="1">Belongs to the ice-binding protein family.</text>
</comment>
<reference evidence="5 6" key="1">
    <citation type="submission" date="2017-06" db="EMBL/GenBank/DDBJ databases">
        <authorList>
            <person name="Kim H.J."/>
            <person name="Triplett B.A."/>
        </authorList>
    </citation>
    <scope>NUCLEOTIDE SEQUENCE [LARGE SCALE GENOMIC DNA]</scope>
    <source>
        <strain evidence="5">FRACA_ARgP5</strain>
    </source>
</reference>
<feature type="domain" description="Bacterial Ig-like" evidence="4">
    <location>
        <begin position="264"/>
        <end position="346"/>
    </location>
</feature>